<keyword evidence="7 9" id="KW-1133">Transmembrane helix</keyword>
<dbReference type="GO" id="GO:0098554">
    <property type="term" value="C:cytoplasmic side of endoplasmic reticulum membrane"/>
    <property type="evidence" value="ECO:0007669"/>
    <property type="project" value="TreeGrafter"/>
</dbReference>
<dbReference type="InterPro" id="IPR007369">
    <property type="entry name" value="Peptidase_A22B_SPP"/>
</dbReference>
<evidence type="ECO:0000256" key="9">
    <source>
        <dbReference type="SAM" id="Phobius"/>
    </source>
</evidence>
<dbReference type="GO" id="GO:0010008">
    <property type="term" value="C:endosome membrane"/>
    <property type="evidence" value="ECO:0007669"/>
    <property type="project" value="UniProtKB-SubCell"/>
</dbReference>
<keyword evidence="4 9" id="KW-0812">Transmembrane</keyword>
<evidence type="ECO:0000313" key="12">
    <source>
        <dbReference type="Proteomes" id="UP000265040"/>
    </source>
</evidence>
<feature type="transmembrane region" description="Helical" evidence="9">
    <location>
        <begin position="293"/>
        <end position="310"/>
    </location>
</feature>
<keyword evidence="8 9" id="KW-0472">Membrane</keyword>
<dbReference type="InterPro" id="IPR046450">
    <property type="entry name" value="PA_dom_sf"/>
</dbReference>
<feature type="transmembrane region" description="Helical" evidence="9">
    <location>
        <begin position="169"/>
        <end position="189"/>
    </location>
</feature>
<organism evidence="11 12">
    <name type="scientific">Anabas testudineus</name>
    <name type="common">Climbing perch</name>
    <name type="synonym">Anthias testudineus</name>
    <dbReference type="NCBI Taxonomy" id="64144"/>
    <lineage>
        <taxon>Eukaryota</taxon>
        <taxon>Metazoa</taxon>
        <taxon>Chordata</taxon>
        <taxon>Craniata</taxon>
        <taxon>Vertebrata</taxon>
        <taxon>Euteleostomi</taxon>
        <taxon>Actinopterygii</taxon>
        <taxon>Neopterygii</taxon>
        <taxon>Teleostei</taxon>
        <taxon>Neoteleostei</taxon>
        <taxon>Acanthomorphata</taxon>
        <taxon>Anabantaria</taxon>
        <taxon>Anabantiformes</taxon>
        <taxon>Anabantoidei</taxon>
        <taxon>Anabantidae</taxon>
        <taxon>Anabas</taxon>
    </lineage>
</organism>
<evidence type="ECO:0000256" key="7">
    <source>
        <dbReference type="ARBA" id="ARBA00022989"/>
    </source>
</evidence>
<dbReference type="GO" id="GO:0005765">
    <property type="term" value="C:lysosomal membrane"/>
    <property type="evidence" value="ECO:0007669"/>
    <property type="project" value="TreeGrafter"/>
</dbReference>
<reference evidence="11" key="1">
    <citation type="submission" date="2021-04" db="EMBL/GenBank/DDBJ databases">
        <authorList>
            <consortium name="Wellcome Sanger Institute Data Sharing"/>
        </authorList>
    </citation>
    <scope>NUCLEOTIDE SEQUENCE [LARGE SCALE GENOMIC DNA]</scope>
</reference>
<comment type="subcellular location">
    <subcellularLocation>
        <location evidence="1">Endosome membrane</location>
        <topology evidence="1">Multi-pass membrane protein</topology>
    </subcellularLocation>
    <subcellularLocation>
        <location evidence="2">Membrane</location>
        <topology evidence="2">Multi-pass membrane protein</topology>
        <orientation evidence="2">Lumenal side</orientation>
    </subcellularLocation>
</comment>
<feature type="transmembrane region" description="Helical" evidence="9">
    <location>
        <begin position="270"/>
        <end position="287"/>
    </location>
</feature>
<dbReference type="Ensembl" id="ENSATET00000061577.1">
    <property type="protein sequence ID" value="ENSATEP00000038574.1"/>
    <property type="gene ID" value="ENSATEG00000021965.3"/>
</dbReference>
<comment type="similarity">
    <text evidence="3">Belongs to the peptidase A22B family.</text>
</comment>
<dbReference type="SMART" id="SM00730">
    <property type="entry name" value="PSN"/>
    <property type="match status" value="1"/>
</dbReference>
<dbReference type="PANTHER" id="PTHR12174">
    <property type="entry name" value="SIGNAL PEPTIDE PEPTIDASE"/>
    <property type="match status" value="1"/>
</dbReference>
<keyword evidence="6" id="KW-0378">Hydrolase</keyword>
<dbReference type="Pfam" id="PF02225">
    <property type="entry name" value="PA"/>
    <property type="match status" value="1"/>
</dbReference>
<dbReference type="GO" id="GO:0030660">
    <property type="term" value="C:Golgi-associated vesicle membrane"/>
    <property type="evidence" value="ECO:0007669"/>
    <property type="project" value="TreeGrafter"/>
</dbReference>
<evidence type="ECO:0000256" key="1">
    <source>
        <dbReference type="ARBA" id="ARBA00004337"/>
    </source>
</evidence>
<dbReference type="InterPro" id="IPR006639">
    <property type="entry name" value="Preselin/SPP"/>
</dbReference>
<dbReference type="InterPro" id="IPR003137">
    <property type="entry name" value="PA_domain"/>
</dbReference>
<feature type="transmembrane region" description="Helical" evidence="9">
    <location>
        <begin position="417"/>
        <end position="440"/>
    </location>
</feature>
<feature type="domain" description="PA" evidence="10">
    <location>
        <begin position="56"/>
        <end position="146"/>
    </location>
</feature>
<dbReference type="GO" id="GO:0042500">
    <property type="term" value="F:aspartic endopeptidase activity, intramembrane cleaving"/>
    <property type="evidence" value="ECO:0007669"/>
    <property type="project" value="InterPro"/>
</dbReference>
<accession>A0A7N5ZUM2</accession>
<dbReference type="GO" id="GO:0098553">
    <property type="term" value="C:lumenal side of endoplasmic reticulum membrane"/>
    <property type="evidence" value="ECO:0007669"/>
    <property type="project" value="TreeGrafter"/>
</dbReference>
<feature type="transmembrane region" description="Helical" evidence="9">
    <location>
        <begin position="446"/>
        <end position="464"/>
    </location>
</feature>
<evidence type="ECO:0000256" key="4">
    <source>
        <dbReference type="ARBA" id="ARBA00022692"/>
    </source>
</evidence>
<evidence type="ECO:0000256" key="5">
    <source>
        <dbReference type="ARBA" id="ARBA00022753"/>
    </source>
</evidence>
<evidence type="ECO:0000256" key="8">
    <source>
        <dbReference type="ARBA" id="ARBA00023136"/>
    </source>
</evidence>
<dbReference type="CDD" id="cd02129">
    <property type="entry name" value="PA_hSPPL_like"/>
    <property type="match status" value="1"/>
</dbReference>
<evidence type="ECO:0000256" key="3">
    <source>
        <dbReference type="ARBA" id="ARBA00006859"/>
    </source>
</evidence>
<protein>
    <recommendedName>
        <fullName evidence="10">PA domain-containing protein</fullName>
    </recommendedName>
</protein>
<sequence length="484" mass="54535">MAHFSDKGKSKGKDYCIFFNPQWAHLPQDLNKASRLQIYDLTTSVLCSPSEVPEGGFSNRIPMVMRGNCTFYEKVRLAQINGAKGLLIVSKDRLVRFLHVLVKMTLILTLRELFYCLLQTPPRGNTTQYEEIDIPVALLSYSDMLDISKTFSKGRLVAMYAPNEPVLDYNMVIIFLMAVGTVAVGGYWAGSRDSKQRYMKHKRDDGAEKQDEETVDVTPIMICVFVVMCCSMLVLLYFFYDYLGTTQRHSHIIDLYTQCLVFSKRPQIRMLLLSALCIGVSITWMVFRNEDQWAWVLQDALGIAFCLYMLKTVRLPTFKACTLLLTVLFVYDVFFVFITPFITKSGESIMVEVAAGPSNSTTHEKLPMVLKVPRLNSSPLALCDRPFSLLGFGDVLVPGLLVAYCHRFDILTQSSRIYSVACTIAYGIGLLITFVALAVMQKGQPALLYLVPCTLLTSLAVALWRKELPQFWTGSGFVVNTSLI</sequence>
<dbReference type="Proteomes" id="UP000265040">
    <property type="component" value="Chromosome 17"/>
</dbReference>
<dbReference type="Pfam" id="PF04258">
    <property type="entry name" value="Peptidase_A22B"/>
    <property type="match status" value="1"/>
</dbReference>
<dbReference type="SUPFAM" id="SSF52025">
    <property type="entry name" value="PA domain"/>
    <property type="match status" value="1"/>
</dbReference>
<dbReference type="GO" id="GO:0033619">
    <property type="term" value="P:membrane protein proteolysis"/>
    <property type="evidence" value="ECO:0007669"/>
    <property type="project" value="TreeGrafter"/>
</dbReference>
<dbReference type="AlphaFoldDB" id="A0A7N5ZUM2"/>
<evidence type="ECO:0000256" key="6">
    <source>
        <dbReference type="ARBA" id="ARBA00022801"/>
    </source>
</evidence>
<dbReference type="PANTHER" id="PTHR12174:SF39">
    <property type="entry name" value="SIGNAL PEPTIDE PEPTIDASE-LIKE 2B"/>
    <property type="match status" value="1"/>
</dbReference>
<dbReference type="Gene3D" id="3.50.30.30">
    <property type="match status" value="1"/>
</dbReference>
<dbReference type="GeneTree" id="ENSGT00940000158753"/>
<evidence type="ECO:0000313" key="11">
    <source>
        <dbReference type="Ensembl" id="ENSATEP00000038574.1"/>
    </source>
</evidence>
<reference evidence="11" key="3">
    <citation type="submission" date="2025-09" db="UniProtKB">
        <authorList>
            <consortium name="Ensembl"/>
        </authorList>
    </citation>
    <scope>IDENTIFICATION</scope>
</reference>
<reference evidence="11" key="2">
    <citation type="submission" date="2025-08" db="UniProtKB">
        <authorList>
            <consortium name="Ensembl"/>
        </authorList>
    </citation>
    <scope>IDENTIFICATION</scope>
</reference>
<evidence type="ECO:0000259" key="10">
    <source>
        <dbReference type="Pfam" id="PF02225"/>
    </source>
</evidence>
<evidence type="ECO:0000256" key="2">
    <source>
        <dbReference type="ARBA" id="ARBA00004366"/>
    </source>
</evidence>
<keyword evidence="5" id="KW-0967">Endosome</keyword>
<proteinExistence type="inferred from homology"/>
<name>A0A7N5ZUM2_ANATE</name>
<feature type="transmembrane region" description="Helical" evidence="9">
    <location>
        <begin position="219"/>
        <end position="240"/>
    </location>
</feature>
<keyword evidence="12" id="KW-1185">Reference proteome</keyword>
<feature type="transmembrane region" description="Helical" evidence="9">
    <location>
        <begin position="322"/>
        <end position="342"/>
    </location>
</feature>